<reference evidence="11" key="2">
    <citation type="submission" date="2022-06" db="UniProtKB">
        <authorList>
            <consortium name="EnsemblMetazoa"/>
        </authorList>
    </citation>
    <scope>IDENTIFICATION</scope>
    <source>
        <strain evidence="11">DF5081</strain>
    </source>
</reference>
<dbReference type="PANTHER" id="PTHR10791:SF43">
    <property type="entry name" value="SUGAR TRANSPORTER SWEET-RELATED"/>
    <property type="match status" value="1"/>
</dbReference>
<dbReference type="InterPro" id="IPR047664">
    <property type="entry name" value="SWEET"/>
</dbReference>
<sequence length="134" mass="14887">MNDGLYFSGSFWLRYGMLKMDYTMIIVNVVGVSFMAGYCLYFLCHSLPKKTFACQLFIVFLAVSGMIVWVAIKPSLNYLGIVCMTFNIINFGAPLAGLAVMAESRRSSVDFLGRPPSYKSRSSSVPDISSLQSF</sequence>
<keyword evidence="12" id="KW-1185">Reference proteome</keyword>
<keyword evidence="4" id="KW-0813">Transport</keyword>
<dbReference type="AlphaFoldDB" id="A0A8R1EH78"/>
<evidence type="ECO:0000256" key="3">
    <source>
        <dbReference type="ARBA" id="ARBA00021741"/>
    </source>
</evidence>
<keyword evidence="7" id="KW-0677">Repeat</keyword>
<accession>A0A8R1EH78</accession>
<comment type="similarity">
    <text evidence="2">Belongs to the SWEET sugar transporter family.</text>
</comment>
<protein>
    <recommendedName>
        <fullName evidence="3">Sugar transporter SWEET1</fullName>
    </recommendedName>
</protein>
<keyword evidence="9 10" id="KW-0472">Membrane</keyword>
<keyword evidence="8 10" id="KW-1133">Transmembrane helix</keyword>
<evidence type="ECO:0000256" key="10">
    <source>
        <dbReference type="SAM" id="Phobius"/>
    </source>
</evidence>
<dbReference type="GO" id="GO:0012505">
    <property type="term" value="C:endomembrane system"/>
    <property type="evidence" value="ECO:0007669"/>
    <property type="project" value="UniProtKB-SubCell"/>
</dbReference>
<dbReference type="Proteomes" id="UP000005237">
    <property type="component" value="Unassembled WGS sequence"/>
</dbReference>
<organism evidence="11 12">
    <name type="scientific">Caenorhabditis japonica</name>
    <dbReference type="NCBI Taxonomy" id="281687"/>
    <lineage>
        <taxon>Eukaryota</taxon>
        <taxon>Metazoa</taxon>
        <taxon>Ecdysozoa</taxon>
        <taxon>Nematoda</taxon>
        <taxon>Chromadorea</taxon>
        <taxon>Rhabditida</taxon>
        <taxon>Rhabditina</taxon>
        <taxon>Rhabditomorpha</taxon>
        <taxon>Rhabditoidea</taxon>
        <taxon>Rhabditidae</taxon>
        <taxon>Peloderinae</taxon>
        <taxon>Caenorhabditis</taxon>
    </lineage>
</organism>
<dbReference type="EnsemblMetazoa" id="CJA35341.1">
    <property type="protein sequence ID" value="CJA35341.1"/>
    <property type="gene ID" value="WBGene00211188"/>
</dbReference>
<dbReference type="InterPro" id="IPR004316">
    <property type="entry name" value="SWEET_rpt"/>
</dbReference>
<comment type="subcellular location">
    <subcellularLocation>
        <location evidence="1">Endomembrane system</location>
        <topology evidence="1">Multi-pass membrane protein</topology>
    </subcellularLocation>
</comment>
<dbReference type="Gene3D" id="1.20.1280.290">
    <property type="match status" value="1"/>
</dbReference>
<name>A0A8R1EH78_CAEJA</name>
<proteinExistence type="inferred from homology"/>
<evidence type="ECO:0000256" key="1">
    <source>
        <dbReference type="ARBA" id="ARBA00004127"/>
    </source>
</evidence>
<evidence type="ECO:0000256" key="6">
    <source>
        <dbReference type="ARBA" id="ARBA00022692"/>
    </source>
</evidence>
<keyword evidence="5" id="KW-0762">Sugar transport</keyword>
<dbReference type="PANTHER" id="PTHR10791">
    <property type="entry name" value="RAG1-ACTIVATING PROTEIN 1"/>
    <property type="match status" value="1"/>
</dbReference>
<evidence type="ECO:0000256" key="2">
    <source>
        <dbReference type="ARBA" id="ARBA00007809"/>
    </source>
</evidence>
<evidence type="ECO:0000313" key="12">
    <source>
        <dbReference type="Proteomes" id="UP000005237"/>
    </source>
</evidence>
<dbReference type="GO" id="GO:0016020">
    <property type="term" value="C:membrane"/>
    <property type="evidence" value="ECO:0007669"/>
    <property type="project" value="InterPro"/>
</dbReference>
<feature type="transmembrane region" description="Helical" evidence="10">
    <location>
        <begin position="22"/>
        <end position="44"/>
    </location>
</feature>
<evidence type="ECO:0000256" key="9">
    <source>
        <dbReference type="ARBA" id="ARBA00023136"/>
    </source>
</evidence>
<dbReference type="Pfam" id="PF03083">
    <property type="entry name" value="MtN3_slv"/>
    <property type="match status" value="1"/>
</dbReference>
<evidence type="ECO:0000256" key="5">
    <source>
        <dbReference type="ARBA" id="ARBA00022597"/>
    </source>
</evidence>
<dbReference type="GO" id="GO:0051119">
    <property type="term" value="F:sugar transmembrane transporter activity"/>
    <property type="evidence" value="ECO:0007669"/>
    <property type="project" value="InterPro"/>
</dbReference>
<evidence type="ECO:0000313" key="11">
    <source>
        <dbReference type="EnsemblMetazoa" id="CJA35341.1"/>
    </source>
</evidence>
<feature type="transmembrane region" description="Helical" evidence="10">
    <location>
        <begin position="78"/>
        <end position="102"/>
    </location>
</feature>
<evidence type="ECO:0000256" key="8">
    <source>
        <dbReference type="ARBA" id="ARBA00022989"/>
    </source>
</evidence>
<keyword evidence="6 10" id="KW-0812">Transmembrane</keyword>
<feature type="transmembrane region" description="Helical" evidence="10">
    <location>
        <begin position="51"/>
        <end position="72"/>
    </location>
</feature>
<evidence type="ECO:0000256" key="7">
    <source>
        <dbReference type="ARBA" id="ARBA00022737"/>
    </source>
</evidence>
<reference evidence="12" key="1">
    <citation type="submission" date="2010-08" db="EMBL/GenBank/DDBJ databases">
        <authorList>
            <consortium name="Caenorhabditis japonica Sequencing Consortium"/>
            <person name="Wilson R.K."/>
        </authorList>
    </citation>
    <scope>NUCLEOTIDE SEQUENCE [LARGE SCALE GENOMIC DNA]</scope>
    <source>
        <strain evidence="12">DF5081</strain>
    </source>
</reference>
<evidence type="ECO:0000256" key="4">
    <source>
        <dbReference type="ARBA" id="ARBA00022448"/>
    </source>
</evidence>